<keyword evidence="2" id="KW-1185">Reference proteome</keyword>
<protein>
    <submittedName>
        <fullName evidence="1">Uncharacterized protein</fullName>
    </submittedName>
</protein>
<comment type="caution">
    <text evidence="1">The sequence shown here is derived from an EMBL/GenBank/DDBJ whole genome shotgun (WGS) entry which is preliminary data.</text>
</comment>
<sequence length="60" mass="6743">MSLRVAASVEEEVDLREQQRSEDGVAKRVARLAKVRQKTGAAWGRPAKYRGFKMLVCPVL</sequence>
<dbReference type="Proteomes" id="UP001341840">
    <property type="component" value="Unassembled WGS sequence"/>
</dbReference>
<evidence type="ECO:0000313" key="1">
    <source>
        <dbReference type="EMBL" id="MED6185369.1"/>
    </source>
</evidence>
<accession>A0ABU6WJ81</accession>
<gene>
    <name evidence="1" type="ORF">PIB30_056446</name>
</gene>
<proteinExistence type="predicted"/>
<dbReference type="EMBL" id="JASCZI010181694">
    <property type="protein sequence ID" value="MED6185369.1"/>
    <property type="molecule type" value="Genomic_DNA"/>
</dbReference>
<reference evidence="1 2" key="1">
    <citation type="journal article" date="2023" name="Plants (Basel)">
        <title>Bridging the Gap: Combining Genomics and Transcriptomics Approaches to Understand Stylosanthes scabra, an Orphan Legume from the Brazilian Caatinga.</title>
        <authorList>
            <person name="Ferreira-Neto J.R.C."/>
            <person name="da Silva M.D."/>
            <person name="Binneck E."/>
            <person name="de Melo N.F."/>
            <person name="da Silva R.H."/>
            <person name="de Melo A.L.T.M."/>
            <person name="Pandolfi V."/>
            <person name="Bustamante F.O."/>
            <person name="Brasileiro-Vidal A.C."/>
            <person name="Benko-Iseppon A.M."/>
        </authorList>
    </citation>
    <scope>NUCLEOTIDE SEQUENCE [LARGE SCALE GENOMIC DNA]</scope>
    <source>
        <tissue evidence="1">Leaves</tissue>
    </source>
</reference>
<organism evidence="1 2">
    <name type="scientific">Stylosanthes scabra</name>
    <dbReference type="NCBI Taxonomy" id="79078"/>
    <lineage>
        <taxon>Eukaryota</taxon>
        <taxon>Viridiplantae</taxon>
        <taxon>Streptophyta</taxon>
        <taxon>Embryophyta</taxon>
        <taxon>Tracheophyta</taxon>
        <taxon>Spermatophyta</taxon>
        <taxon>Magnoliopsida</taxon>
        <taxon>eudicotyledons</taxon>
        <taxon>Gunneridae</taxon>
        <taxon>Pentapetalae</taxon>
        <taxon>rosids</taxon>
        <taxon>fabids</taxon>
        <taxon>Fabales</taxon>
        <taxon>Fabaceae</taxon>
        <taxon>Papilionoideae</taxon>
        <taxon>50 kb inversion clade</taxon>
        <taxon>dalbergioids sensu lato</taxon>
        <taxon>Dalbergieae</taxon>
        <taxon>Pterocarpus clade</taxon>
        <taxon>Stylosanthes</taxon>
    </lineage>
</organism>
<evidence type="ECO:0000313" key="2">
    <source>
        <dbReference type="Proteomes" id="UP001341840"/>
    </source>
</evidence>
<name>A0ABU6WJ81_9FABA</name>